<dbReference type="GO" id="GO:0051082">
    <property type="term" value="F:unfolded protein binding"/>
    <property type="evidence" value="ECO:0007669"/>
    <property type="project" value="TreeGrafter"/>
</dbReference>
<feature type="transmembrane region" description="Helical" evidence="2">
    <location>
        <begin position="64"/>
        <end position="84"/>
    </location>
</feature>
<keyword evidence="2" id="KW-0472">Membrane</keyword>
<dbReference type="PIRSF" id="PIRSF029187">
    <property type="entry name" value="Shr3_AAP_chap"/>
    <property type="match status" value="1"/>
</dbReference>
<reference evidence="4" key="1">
    <citation type="submission" date="2016-05" db="EMBL/GenBank/DDBJ databases">
        <title>Comparative genomics of biotechnologically important yeasts.</title>
        <authorList>
            <consortium name="DOE Joint Genome Institute"/>
            <person name="Riley R."/>
            <person name="Haridas S."/>
            <person name="Wolfe K.H."/>
            <person name="Lopes M.R."/>
            <person name="Hittinger C.T."/>
            <person name="Goker M."/>
            <person name="Salamov A."/>
            <person name="Wisecaver J."/>
            <person name="Long T.M."/>
            <person name="Aerts A.L."/>
            <person name="Barry K."/>
            <person name="Choi C."/>
            <person name="Clum A."/>
            <person name="Coughlan A.Y."/>
            <person name="Deshpande S."/>
            <person name="Douglass A.P."/>
            <person name="Hanson S.J."/>
            <person name="Klenk H.-P."/>
            <person name="Labutti K."/>
            <person name="Lapidus A."/>
            <person name="Lindquist E."/>
            <person name="Lipzen A."/>
            <person name="Meier-Kolthoff J.P."/>
            <person name="Ohm R.A."/>
            <person name="Otillar R.P."/>
            <person name="Pangilinan J."/>
            <person name="Peng Y."/>
            <person name="Rokas A."/>
            <person name="Rosa C.A."/>
            <person name="Scheuner C."/>
            <person name="Sibirny A.A."/>
            <person name="Slot J.C."/>
            <person name="Stielow J.B."/>
            <person name="Sun H."/>
            <person name="Kurtzman C.P."/>
            <person name="Blackwell M."/>
            <person name="Grigoriev I.V."/>
            <person name="Jeffries T.W."/>
        </authorList>
    </citation>
    <scope>NUCLEOTIDE SEQUENCE [LARGE SCALE GENOMIC DNA]</scope>
    <source>
        <strain evidence="4">DSM 1968</strain>
    </source>
</reference>
<dbReference type="InterPro" id="IPR013248">
    <property type="entry name" value="Psh3/Shr3"/>
</dbReference>
<dbReference type="Pfam" id="PF08229">
    <property type="entry name" value="SHR3_chaperone"/>
    <property type="match status" value="1"/>
</dbReference>
<evidence type="ECO:0000313" key="3">
    <source>
        <dbReference type="EMBL" id="ODV58746.1"/>
    </source>
</evidence>
<feature type="transmembrane region" description="Helical" evidence="2">
    <location>
        <begin position="91"/>
        <end position="111"/>
    </location>
</feature>
<keyword evidence="2" id="KW-1133">Transmembrane helix</keyword>
<feature type="region of interest" description="Disordered" evidence="1">
    <location>
        <begin position="179"/>
        <end position="218"/>
    </location>
</feature>
<feature type="compositionally biased region" description="Basic and acidic residues" evidence="1">
    <location>
        <begin position="179"/>
        <end position="194"/>
    </location>
</feature>
<dbReference type="STRING" id="1344418.A0A1D2VAM3"/>
<dbReference type="GO" id="GO:0006888">
    <property type="term" value="P:endoplasmic reticulum to Golgi vesicle-mediated transport"/>
    <property type="evidence" value="ECO:0007669"/>
    <property type="project" value="TreeGrafter"/>
</dbReference>
<keyword evidence="4" id="KW-1185">Reference proteome</keyword>
<dbReference type="EMBL" id="KV454490">
    <property type="protein sequence ID" value="ODV58746.1"/>
    <property type="molecule type" value="Genomic_DNA"/>
</dbReference>
<dbReference type="PANTHER" id="PTHR28228">
    <property type="entry name" value="SECRETORY COMPONENT PROTEIN SHR3"/>
    <property type="match status" value="1"/>
</dbReference>
<evidence type="ECO:0000313" key="4">
    <source>
        <dbReference type="Proteomes" id="UP000095038"/>
    </source>
</evidence>
<dbReference type="PANTHER" id="PTHR28228:SF1">
    <property type="entry name" value="SECRETORY COMPONENT PROTEIN SHR3"/>
    <property type="match status" value="1"/>
</dbReference>
<keyword evidence="2" id="KW-0812">Transmembrane</keyword>
<accession>A0A1D2VAM3</accession>
<protein>
    <submittedName>
        <fullName evidence="3">Shr3 amino acid permease chaperone</fullName>
    </submittedName>
</protein>
<feature type="transmembrane region" description="Helical" evidence="2">
    <location>
        <begin position="131"/>
        <end position="153"/>
    </location>
</feature>
<evidence type="ECO:0000256" key="1">
    <source>
        <dbReference type="SAM" id="MobiDB-lite"/>
    </source>
</evidence>
<dbReference type="InParanoid" id="A0A1D2VAM3"/>
<organism evidence="3 4">
    <name type="scientific">Ascoidea rubescens DSM 1968</name>
    <dbReference type="NCBI Taxonomy" id="1344418"/>
    <lineage>
        <taxon>Eukaryota</taxon>
        <taxon>Fungi</taxon>
        <taxon>Dikarya</taxon>
        <taxon>Ascomycota</taxon>
        <taxon>Saccharomycotina</taxon>
        <taxon>Saccharomycetes</taxon>
        <taxon>Ascoideaceae</taxon>
        <taxon>Ascoidea</taxon>
    </lineage>
</organism>
<name>A0A1D2VAM3_9ASCO</name>
<dbReference type="GeneID" id="30967625"/>
<dbReference type="SMART" id="SM00786">
    <property type="entry name" value="SHR3_chaperone"/>
    <property type="match status" value="1"/>
</dbReference>
<sequence>MGLYQDLLPLSTGIVVAASSFCLGIVYANFQYDYKTLIFKDGTEADFINSLNHYTTWANSPLKILHILHVVLGVGIFGFCIKIWKPTDDTYLFDYSCLFMFIASMIIYATNLKIGADSCIHGDWGEVDMKTGINVMAASQIMVVFLLTGVLFLQAGQFYSEFDFKRKTAKLEAEYREKENKAKKELNEKSEKNNQKNSKKHKNSKGEKVEAKSTGVEA</sequence>
<dbReference type="Proteomes" id="UP000095038">
    <property type="component" value="Unassembled WGS sequence"/>
</dbReference>
<evidence type="ECO:0000256" key="2">
    <source>
        <dbReference type="SAM" id="Phobius"/>
    </source>
</evidence>
<dbReference type="FunCoup" id="A0A1D2VAM3">
    <property type="interactions" value="50"/>
</dbReference>
<dbReference type="AlphaFoldDB" id="A0A1D2VAM3"/>
<dbReference type="RefSeq" id="XP_020045053.1">
    <property type="nucleotide sequence ID" value="XM_020193989.1"/>
</dbReference>
<proteinExistence type="predicted"/>
<gene>
    <name evidence="3" type="ORF">ASCRUDRAFT_77744</name>
</gene>
<dbReference type="OrthoDB" id="5229808at2759"/>
<feature type="transmembrane region" description="Helical" evidence="2">
    <location>
        <begin position="7"/>
        <end position="30"/>
    </location>
</feature>
<dbReference type="GO" id="GO:0005789">
    <property type="term" value="C:endoplasmic reticulum membrane"/>
    <property type="evidence" value="ECO:0007669"/>
    <property type="project" value="TreeGrafter"/>
</dbReference>